<keyword evidence="1" id="KW-0449">Lipoprotein</keyword>
<gene>
    <name evidence="1" type="ordered locus">CLJ_B1850</name>
</gene>
<protein>
    <submittedName>
        <fullName evidence="1">Lipoprotein</fullName>
    </submittedName>
</protein>
<dbReference type="EMBL" id="CP001083">
    <property type="protein sequence ID" value="ACQ55207.1"/>
    <property type="molecule type" value="Genomic_DNA"/>
</dbReference>
<evidence type="ECO:0000313" key="1">
    <source>
        <dbReference type="EMBL" id="ACQ55207.1"/>
    </source>
</evidence>
<dbReference type="Proteomes" id="UP000002333">
    <property type="component" value="Chromosome"/>
</dbReference>
<name>A0A3F2ZTX5_CLOB6</name>
<evidence type="ECO:0000313" key="2">
    <source>
        <dbReference type="Proteomes" id="UP000002333"/>
    </source>
</evidence>
<dbReference type="PROSITE" id="PS51257">
    <property type="entry name" value="PROKAR_LIPOPROTEIN"/>
    <property type="match status" value="1"/>
</dbReference>
<proteinExistence type="predicted"/>
<dbReference type="KEGG" id="cbi:CLJ_B1850"/>
<sequence>MRKEIRILTVGLLIGACTRFIGIATAIEQAEDNSPSNGEYMYCTDQGKPLWISIYDVHQEEKFIYLRQPNTNKIIKLAELK</sequence>
<accession>A0A3F2ZTX5</accession>
<dbReference type="AlphaFoldDB" id="A0A3F2ZTX5"/>
<organism evidence="1 2">
    <name type="scientific">Clostridium botulinum (strain 657 / Type Ba4)</name>
    <dbReference type="NCBI Taxonomy" id="515621"/>
    <lineage>
        <taxon>Bacteria</taxon>
        <taxon>Bacillati</taxon>
        <taxon>Bacillota</taxon>
        <taxon>Clostridia</taxon>
        <taxon>Eubacteriales</taxon>
        <taxon>Clostridiaceae</taxon>
        <taxon>Clostridium</taxon>
    </lineage>
</organism>
<reference evidence="2" key="2">
    <citation type="submission" date="2008-05" db="EMBL/GenBank/DDBJ databases">
        <title>Genome sequence of Clostridium botulinum Ba4 strain 657.</title>
        <authorList>
            <person name="Shrivastava S."/>
            <person name="Brown J.L."/>
            <person name="Bruce D."/>
            <person name="Detter C."/>
            <person name="Munk C."/>
            <person name="Smith L.A."/>
            <person name="Smith T.J."/>
            <person name="Sutton G."/>
            <person name="Brettin T.S."/>
        </authorList>
    </citation>
    <scope>NUCLEOTIDE SEQUENCE [LARGE SCALE GENOMIC DNA]</scope>
    <source>
        <strain evidence="2">657 / Type Ba4</strain>
    </source>
</reference>
<reference evidence="1 2" key="1">
    <citation type="journal article" date="2007" name="PLoS ONE">
        <title>Analysis of the neurotoxin complex genes in Clostridium botulinum A1-A4 and B1 strains: BoNT/A3, /Ba4 and /B1 clusters are located within plasmids.</title>
        <authorList>
            <person name="Smith T.J."/>
            <person name="Hill K.K."/>
            <person name="Foley B.T."/>
            <person name="Detter J.C."/>
            <person name="Munk A.C."/>
            <person name="Bruce D.C."/>
            <person name="Doggett N.A."/>
            <person name="Smith L.A."/>
            <person name="Marks J.D."/>
            <person name="Xie G."/>
            <person name="Brettin T.S."/>
        </authorList>
    </citation>
    <scope>NUCLEOTIDE SEQUENCE [LARGE SCALE GENOMIC DNA]</scope>
    <source>
        <strain evidence="2">657 / Type Ba4</strain>
    </source>
</reference>
<dbReference type="RefSeq" id="WP_012721439.1">
    <property type="nucleotide sequence ID" value="NC_012658.1"/>
</dbReference>